<dbReference type="RefSeq" id="WP_142887923.1">
    <property type="nucleotide sequence ID" value="NZ_VIKR01000001.1"/>
</dbReference>
<dbReference type="PANTHER" id="PTHR33840:SF1">
    <property type="entry name" value="TLE1 PHOSPHOLIPASE DOMAIN-CONTAINING PROTEIN"/>
    <property type="match status" value="1"/>
</dbReference>
<dbReference type="Proteomes" id="UP000317839">
    <property type="component" value="Unassembled WGS sequence"/>
</dbReference>
<dbReference type="SUPFAM" id="SSF141371">
    <property type="entry name" value="PilZ domain-like"/>
    <property type="match status" value="1"/>
</dbReference>
<dbReference type="Pfam" id="PF09994">
    <property type="entry name" value="T6SS_Tle1-like_cat"/>
    <property type="match status" value="1"/>
</dbReference>
<sequence>MESRNKRLIICCDGTWNTPEKITNVIKTVRAIKPIADDGTPQVVFYDQGVGTYNLFDKFIGGAFGKGVEQNVLDAYRFIAHNYQAGDEIFCFGFSRGAYTARALGGMFQTIGLLPKNRLDELRVAYKYYRTPPHKRDAQVYSEFVRPSIQMMGVWDTVGALGAPTPFLGKLTKPLVGFFNTHLSPDIKNAFQALAIDEKRAPFVPALWTGKTLPEQTVEQVWFSGVHSDVGGGYKNSGLADIALMWMLHKANCLGLDFDQAYLSNPDNVNANVHDELHDSYNLFYRVMEKVTGMIGVRNLKGDPSEEPINVAIHDSVIERLTNIEDYRPENFDETLPISRTDDRRHFARFSTRHLTGSVQTENQVASCRILDYSPLGGVRVECEEDLELADSIVISSSKFAKTVANCAWKRGNTYGLRFAV</sequence>
<feature type="domain" description="T6SS Phospholipase effector Tle1-like catalytic" evidence="1">
    <location>
        <begin position="6"/>
        <end position="249"/>
    </location>
</feature>
<dbReference type="PANTHER" id="PTHR33840">
    <property type="match status" value="1"/>
</dbReference>
<dbReference type="AlphaFoldDB" id="A0A545TH54"/>
<evidence type="ECO:0000313" key="3">
    <source>
        <dbReference type="Proteomes" id="UP000317839"/>
    </source>
</evidence>
<protein>
    <submittedName>
        <fullName evidence="2">DUF2235 domain-containing protein</fullName>
    </submittedName>
</protein>
<organism evidence="2 3">
    <name type="scientific">Aliikangiella marina</name>
    <dbReference type="NCBI Taxonomy" id="1712262"/>
    <lineage>
        <taxon>Bacteria</taxon>
        <taxon>Pseudomonadati</taxon>
        <taxon>Pseudomonadota</taxon>
        <taxon>Gammaproteobacteria</taxon>
        <taxon>Oceanospirillales</taxon>
        <taxon>Pleioneaceae</taxon>
        <taxon>Aliikangiella</taxon>
    </lineage>
</organism>
<proteinExistence type="predicted"/>
<evidence type="ECO:0000259" key="1">
    <source>
        <dbReference type="Pfam" id="PF09994"/>
    </source>
</evidence>
<name>A0A545TH54_9GAMM</name>
<dbReference type="OrthoDB" id="4378831at2"/>
<dbReference type="EMBL" id="VIKR01000001">
    <property type="protein sequence ID" value="TQV76563.1"/>
    <property type="molecule type" value="Genomic_DNA"/>
</dbReference>
<gene>
    <name evidence="2" type="ORF">FLL45_00965</name>
</gene>
<evidence type="ECO:0000313" key="2">
    <source>
        <dbReference type="EMBL" id="TQV76563.1"/>
    </source>
</evidence>
<reference evidence="2 3" key="1">
    <citation type="submission" date="2019-06" db="EMBL/GenBank/DDBJ databases">
        <title>Draft genome of Aliikangiella marina GYP-15.</title>
        <authorList>
            <person name="Wang G."/>
        </authorList>
    </citation>
    <scope>NUCLEOTIDE SEQUENCE [LARGE SCALE GENOMIC DNA]</scope>
    <source>
        <strain evidence="2 3">GYP-15</strain>
    </source>
</reference>
<comment type="caution">
    <text evidence="2">The sequence shown here is derived from an EMBL/GenBank/DDBJ whole genome shotgun (WGS) entry which is preliminary data.</text>
</comment>
<keyword evidence="3" id="KW-1185">Reference proteome</keyword>
<dbReference type="InterPro" id="IPR018712">
    <property type="entry name" value="Tle1-like_cat"/>
</dbReference>
<accession>A0A545TH54</accession>